<dbReference type="EMBL" id="JAKOGI010000448">
    <property type="protein sequence ID" value="KAJ8434868.1"/>
    <property type="molecule type" value="Genomic_DNA"/>
</dbReference>
<gene>
    <name evidence="2" type="ORF">Cgig2_022147</name>
</gene>
<sequence length="671" mass="73982">MGKTYAGRQNDEQNEEDVFYSSGKKGKLAGHNAPCISESKTWNLAKGGKPRRTLILNLIQSEPCEKWFQELFLKRSHGPRIRIPKHLVSFDEKYLRRCMEAIQMNASKGAPCALSVNLSSSDREFMSDYVTVAKRNSLDATKYTIDYPVDVGDSDFAISSIDESIVGSIMGSPSMISILRSPLFQRLGISDHDTSFGGTSFFESKRCVPSDYQSSPASLISSTSQRTGKDTLILKNQGFRFESVQRSAMTLSSGQKVHTDQSSASSLTLSDSQGMLHCRWDGDTPHFSFSLDDQKELYVARAWKVEVKNVIPMDYVYSFHLKPSGTSMFNIPGNESDLIGKMKVSTSFSLSSNNSRITETEFVMIDASDNHARDMRTMSRHSRRSRKLSKVMELFKASHSIKQRTLSFFDGTTAIPEDFSAEKGVEACGHLGQQSRDSRPEISECDFLPNFEMAAIVVKDHIHDEGQKKEQGGGWGLKFLKKKVGVKQKVASLDVSAAPEYHLRNVGDCSASMDIIVPAGPHGGPKTRNNGGPSGLIERWKLGGQCDCGGWDVGCPLKILKAKPRIGEGLPSSEATGDCKSFDLFTEWCIDSHVFSFPGTTSLGAESADHYRGDIVGSKQETPTVKMVNIHDGLYFISFKSSALSALQCFSIAVAIIHSQSPTLRPKHVQD</sequence>
<accession>A0A9Q1K1T3</accession>
<organism evidence="2 3">
    <name type="scientific">Carnegiea gigantea</name>
    <dbReference type="NCBI Taxonomy" id="171969"/>
    <lineage>
        <taxon>Eukaryota</taxon>
        <taxon>Viridiplantae</taxon>
        <taxon>Streptophyta</taxon>
        <taxon>Embryophyta</taxon>
        <taxon>Tracheophyta</taxon>
        <taxon>Spermatophyta</taxon>
        <taxon>Magnoliopsida</taxon>
        <taxon>eudicotyledons</taxon>
        <taxon>Gunneridae</taxon>
        <taxon>Pentapetalae</taxon>
        <taxon>Caryophyllales</taxon>
        <taxon>Cactineae</taxon>
        <taxon>Cactaceae</taxon>
        <taxon>Cactoideae</taxon>
        <taxon>Echinocereeae</taxon>
        <taxon>Carnegiea</taxon>
    </lineage>
</organism>
<reference evidence="2" key="1">
    <citation type="submission" date="2022-04" db="EMBL/GenBank/DDBJ databases">
        <title>Carnegiea gigantea Genome sequencing and assembly v2.</title>
        <authorList>
            <person name="Copetti D."/>
            <person name="Sanderson M.J."/>
            <person name="Burquez A."/>
            <person name="Wojciechowski M.F."/>
        </authorList>
    </citation>
    <scope>NUCLEOTIDE SEQUENCE</scope>
    <source>
        <strain evidence="2">SGP5-SGP5p</strain>
        <tissue evidence="2">Aerial part</tissue>
    </source>
</reference>
<dbReference type="Proteomes" id="UP001153076">
    <property type="component" value="Unassembled WGS sequence"/>
</dbReference>
<proteinExistence type="predicted"/>
<dbReference type="OrthoDB" id="767438at2759"/>
<dbReference type="InterPro" id="IPR021916">
    <property type="entry name" value="DUF3527"/>
</dbReference>
<comment type="caution">
    <text evidence="2">The sequence shown here is derived from an EMBL/GenBank/DDBJ whole genome shotgun (WGS) entry which is preliminary data.</text>
</comment>
<dbReference type="PANTHER" id="PTHR31390:SF2">
    <property type="entry name" value="EXPRESSED PROTEIN"/>
    <property type="match status" value="1"/>
</dbReference>
<dbReference type="Pfam" id="PF12043">
    <property type="entry name" value="DUF3527"/>
    <property type="match status" value="2"/>
</dbReference>
<dbReference type="AlphaFoldDB" id="A0A9Q1K1T3"/>
<evidence type="ECO:0000256" key="1">
    <source>
        <dbReference type="SAM" id="MobiDB-lite"/>
    </source>
</evidence>
<feature type="region of interest" description="Disordered" evidence="1">
    <location>
        <begin position="1"/>
        <end position="26"/>
    </location>
</feature>
<evidence type="ECO:0000313" key="3">
    <source>
        <dbReference type="Proteomes" id="UP001153076"/>
    </source>
</evidence>
<dbReference type="PANTHER" id="PTHR31390">
    <property type="entry name" value="EXPRESSED PROTEIN"/>
    <property type="match status" value="1"/>
</dbReference>
<protein>
    <submittedName>
        <fullName evidence="2">Uncharacterized protein</fullName>
    </submittedName>
</protein>
<evidence type="ECO:0000313" key="2">
    <source>
        <dbReference type="EMBL" id="KAJ8434868.1"/>
    </source>
</evidence>
<name>A0A9Q1K1T3_9CARY</name>
<keyword evidence="3" id="KW-1185">Reference proteome</keyword>